<dbReference type="RefSeq" id="WP_271434165.1">
    <property type="nucleotide sequence ID" value="NZ_JAQIOY010000013.1"/>
</dbReference>
<feature type="transmembrane region" description="Helical" evidence="5">
    <location>
        <begin position="115"/>
        <end position="137"/>
    </location>
</feature>
<keyword evidence="4 5" id="KW-0472">Membrane</keyword>
<keyword evidence="8" id="KW-1185">Reference proteome</keyword>
<gene>
    <name evidence="7" type="ORF">PFY00_18905</name>
</gene>
<feature type="domain" description="Fatty acid hydroxylase" evidence="6">
    <location>
        <begin position="159"/>
        <end position="288"/>
    </location>
</feature>
<feature type="transmembrane region" description="Helical" evidence="5">
    <location>
        <begin position="21"/>
        <end position="45"/>
    </location>
</feature>
<dbReference type="Pfam" id="PF04116">
    <property type="entry name" value="FA_hydroxylase"/>
    <property type="match status" value="1"/>
</dbReference>
<evidence type="ECO:0000256" key="5">
    <source>
        <dbReference type="SAM" id="Phobius"/>
    </source>
</evidence>
<evidence type="ECO:0000256" key="4">
    <source>
        <dbReference type="ARBA" id="ARBA00023136"/>
    </source>
</evidence>
<feature type="transmembrane region" description="Helical" evidence="5">
    <location>
        <begin position="57"/>
        <end position="82"/>
    </location>
</feature>
<sequence>MALNPLFQWPPKPAAVLRWYSAYWLAISSTTFTIALAFVGYAVFLPPLTAMAEWAPGWMITVWLLNLIPHVATAGLLHLWLYRWRGQGTAYKFDPRDQTRDNGTFTFRNQVHDNMFWTIASGITQWTIAQWIVFWAMANGYAPAFAFPDNPLWFLAMFPVLVIWSSFHFYWVHRALHWPPLYKLAHSLHHRNVNVGPWSGISMHPVEHLLFYTNFLIHFVLPTHPMHLLFHGYMQSIHPVFSHSGFEQLYVADKERAKMGDFFHQLHHRYFECNYGTVEMPWDRWFGSFHDGSAQATQETRARKKQMYTGR</sequence>
<dbReference type="Proteomes" id="UP001210720">
    <property type="component" value="Unassembled WGS sequence"/>
</dbReference>
<organism evidence="7 8">
    <name type="scientific">Thalassococcus lentus</name>
    <dbReference type="NCBI Taxonomy" id="1210524"/>
    <lineage>
        <taxon>Bacteria</taxon>
        <taxon>Pseudomonadati</taxon>
        <taxon>Pseudomonadota</taxon>
        <taxon>Alphaproteobacteria</taxon>
        <taxon>Rhodobacterales</taxon>
        <taxon>Roseobacteraceae</taxon>
        <taxon>Thalassococcus</taxon>
    </lineage>
</organism>
<name>A0ABT4XXX6_9RHOB</name>
<dbReference type="InterPro" id="IPR006694">
    <property type="entry name" value="Fatty_acid_hydroxylase"/>
</dbReference>
<comment type="caution">
    <text evidence="7">The sequence shown here is derived from an EMBL/GenBank/DDBJ whole genome shotgun (WGS) entry which is preliminary data.</text>
</comment>
<feature type="transmembrane region" description="Helical" evidence="5">
    <location>
        <begin position="152"/>
        <end position="172"/>
    </location>
</feature>
<keyword evidence="3 5" id="KW-1133">Transmembrane helix</keyword>
<evidence type="ECO:0000313" key="8">
    <source>
        <dbReference type="Proteomes" id="UP001210720"/>
    </source>
</evidence>
<dbReference type="EMBL" id="JAQIOY010000013">
    <property type="protein sequence ID" value="MDA7426809.1"/>
    <property type="molecule type" value="Genomic_DNA"/>
</dbReference>
<evidence type="ECO:0000259" key="6">
    <source>
        <dbReference type="Pfam" id="PF04116"/>
    </source>
</evidence>
<comment type="subcellular location">
    <subcellularLocation>
        <location evidence="1">Membrane</location>
    </subcellularLocation>
</comment>
<evidence type="ECO:0000313" key="7">
    <source>
        <dbReference type="EMBL" id="MDA7426809.1"/>
    </source>
</evidence>
<proteinExistence type="predicted"/>
<dbReference type="InterPro" id="IPR050307">
    <property type="entry name" value="Sterol_Desaturase_Related"/>
</dbReference>
<accession>A0ABT4XXX6</accession>
<dbReference type="PANTHER" id="PTHR11863">
    <property type="entry name" value="STEROL DESATURASE"/>
    <property type="match status" value="1"/>
</dbReference>
<protein>
    <submittedName>
        <fullName evidence="7">Sterol desaturase family protein</fullName>
    </submittedName>
</protein>
<reference evidence="7 8" key="1">
    <citation type="submission" date="2023-01" db="EMBL/GenBank/DDBJ databases">
        <title>Thalassococcus onchidii sp. nov., isolated from a marine invertebrate from the South China Sea.</title>
        <authorList>
            <person name="Xu S."/>
            <person name="Liu Z."/>
            <person name="Xu Y."/>
        </authorList>
    </citation>
    <scope>NUCLEOTIDE SEQUENCE [LARGE SCALE GENOMIC DNA]</scope>
    <source>
        <strain evidence="7 8">KCTC 32084</strain>
    </source>
</reference>
<evidence type="ECO:0000256" key="3">
    <source>
        <dbReference type="ARBA" id="ARBA00022989"/>
    </source>
</evidence>
<evidence type="ECO:0000256" key="1">
    <source>
        <dbReference type="ARBA" id="ARBA00004370"/>
    </source>
</evidence>
<keyword evidence="2 5" id="KW-0812">Transmembrane</keyword>
<evidence type="ECO:0000256" key="2">
    <source>
        <dbReference type="ARBA" id="ARBA00022692"/>
    </source>
</evidence>